<dbReference type="Proteomes" id="UP000664658">
    <property type="component" value="Unassembled WGS sequence"/>
</dbReference>
<dbReference type="AlphaFoldDB" id="A0A8I2B635"/>
<gene>
    <name evidence="1" type="ORF">J2R62_15550</name>
</gene>
<dbReference type="InterPro" id="IPR006450">
    <property type="entry name" value="Phage_HK97_gp6-like"/>
</dbReference>
<evidence type="ECO:0000313" key="2">
    <source>
        <dbReference type="Proteomes" id="UP000664658"/>
    </source>
</evidence>
<comment type="caution">
    <text evidence="1">The sequence shown here is derived from an EMBL/GenBank/DDBJ whole genome shotgun (WGS) entry which is preliminary data.</text>
</comment>
<dbReference type="Gene3D" id="1.10.3230.30">
    <property type="entry name" value="Phage gp6-like head-tail connector protein"/>
    <property type="match status" value="1"/>
</dbReference>
<dbReference type="InterPro" id="IPR021146">
    <property type="entry name" value="Phage_gp6-like_head-tail"/>
</dbReference>
<dbReference type="EMBL" id="JAFNAA010000022">
    <property type="protein sequence ID" value="MBO1109600.1"/>
    <property type="molecule type" value="Genomic_DNA"/>
</dbReference>
<organism evidence="1 2">
    <name type="scientific">Plesiomonas shigelloides</name>
    <name type="common">Aeromonas shigelloides</name>
    <dbReference type="NCBI Taxonomy" id="703"/>
    <lineage>
        <taxon>Bacteria</taxon>
        <taxon>Pseudomonadati</taxon>
        <taxon>Pseudomonadota</taxon>
        <taxon>Gammaproteobacteria</taxon>
        <taxon>Enterobacterales</taxon>
        <taxon>Enterobacteriaceae</taxon>
        <taxon>Plesiomonas</taxon>
    </lineage>
</organism>
<dbReference type="NCBIfam" id="TIGR01560">
    <property type="entry name" value="put_DNA_pack"/>
    <property type="match status" value="1"/>
</dbReference>
<dbReference type="RefSeq" id="WP_152105548.1">
    <property type="nucleotide sequence ID" value="NZ_JAFNAA010000022.1"/>
</dbReference>
<proteinExistence type="predicted"/>
<sequence length="102" mass="11582">MLDLALVKQHCRIEPDFLEDDNLLNTYIRAAVRFVEGQTDRKLYASDAEEGFARDEDALLLDADISAAMLLMIGYWYANREADPVLPQTAEALLQPYRAYGL</sequence>
<name>A0A8I2B635_PLESH</name>
<accession>A0A8I2B635</accession>
<evidence type="ECO:0000313" key="1">
    <source>
        <dbReference type="EMBL" id="MBO1109600.1"/>
    </source>
</evidence>
<dbReference type="Pfam" id="PF05135">
    <property type="entry name" value="Phage_connect_1"/>
    <property type="match status" value="1"/>
</dbReference>
<protein>
    <submittedName>
        <fullName evidence="1">Phage gp6-like head-tail connector protein</fullName>
    </submittedName>
</protein>
<dbReference type="CDD" id="cd08054">
    <property type="entry name" value="gp6"/>
    <property type="match status" value="1"/>
</dbReference>
<reference evidence="1" key="1">
    <citation type="submission" date="2021-03" db="EMBL/GenBank/DDBJ databases">
        <title>Plesiomonas shigelloides zfcc0051, isolated from zebrafish feces.</title>
        <authorList>
            <person name="Vanderhoek Z."/>
            <person name="Gaulke C."/>
        </authorList>
    </citation>
    <scope>NUCLEOTIDE SEQUENCE</scope>
    <source>
        <strain evidence="1">Zfcc0051</strain>
    </source>
</reference>